<proteinExistence type="predicted"/>
<reference evidence="8 9" key="1">
    <citation type="submission" date="2020-12" db="EMBL/GenBank/DDBJ databases">
        <title>Whole genome sequences of gut porcine anaerobes.</title>
        <authorList>
            <person name="Kubasova T."/>
            <person name="Jahodarova E."/>
            <person name="Rychlik I."/>
        </authorList>
    </citation>
    <scope>NUCLEOTIDE SEQUENCE [LARGE SCALE GENOMIC DNA]</scope>
    <source>
        <strain evidence="8 9">An867</strain>
    </source>
</reference>
<evidence type="ECO:0000256" key="7">
    <source>
        <dbReference type="SAM" id="Phobius"/>
    </source>
</evidence>
<dbReference type="InterPro" id="IPR048279">
    <property type="entry name" value="MdtK-like"/>
</dbReference>
<dbReference type="Proteomes" id="UP001299220">
    <property type="component" value="Unassembled WGS sequence"/>
</dbReference>
<dbReference type="PANTHER" id="PTHR43823:SF3">
    <property type="entry name" value="MULTIDRUG EXPORT PROTEIN MEPA"/>
    <property type="match status" value="1"/>
</dbReference>
<dbReference type="RefSeq" id="WP_235323361.1">
    <property type="nucleotide sequence ID" value="NZ_JAFBIT010000002.1"/>
</dbReference>
<dbReference type="NCBIfam" id="TIGR00797">
    <property type="entry name" value="matE"/>
    <property type="match status" value="1"/>
</dbReference>
<evidence type="ECO:0000256" key="4">
    <source>
        <dbReference type="ARBA" id="ARBA00022692"/>
    </source>
</evidence>
<gene>
    <name evidence="8" type="ORF">JQM67_06780</name>
</gene>
<name>A0ABS9CMD8_9FIRM</name>
<organism evidence="8 9">
    <name type="scientific">Anaeromassilibacillus senegalensis</name>
    <dbReference type="NCBI Taxonomy" id="1673717"/>
    <lineage>
        <taxon>Bacteria</taxon>
        <taxon>Bacillati</taxon>
        <taxon>Bacillota</taxon>
        <taxon>Clostridia</taxon>
        <taxon>Eubacteriales</taxon>
        <taxon>Acutalibacteraceae</taxon>
        <taxon>Anaeromassilibacillus</taxon>
    </lineage>
</organism>
<evidence type="ECO:0000256" key="5">
    <source>
        <dbReference type="ARBA" id="ARBA00022989"/>
    </source>
</evidence>
<dbReference type="PANTHER" id="PTHR43823">
    <property type="entry name" value="SPORULATION PROTEIN YKVU"/>
    <property type="match status" value="1"/>
</dbReference>
<protein>
    <submittedName>
        <fullName evidence="8">MATE family efflux transporter</fullName>
    </submittedName>
</protein>
<sequence>MKLISDLSTDNIKGLVWSLAVPSMLSQLVSVLYSIVDRMYIGNIPGCGEAALAGVGVCGPIITLISSFAFLVGIGGSPLVSIKLGEGRVPEAKKIVANCFVFLLALSAAVTLTAYIFRRPILITFGASEALYPYAETYFSVYLLGTVFALVATGMNQFIITQGFSKNGMLSVLIGAVTNIMLDPLFIFVFDMGVAGAAAATVISQMASCAYVLWFLFSGHAVVPITFGGYDLRILGRVVTIGMSSFLIILFDNVMLISLNMMLQRHGGAGRGDMLLTCNTIVQSFELLITMPLGGLTMGTQTILGYNLGAQRPDKILRAQKTIFAIAVGFCAVMFLAAQTIPHLFARIFTRNPEYIAMTAHLIRIYTLGTIPLAIQYEIVDGFTGMGAVQIALPLSVFRKVVFFACVFILPTLLPIEQIFWCEPISDILPPLVSTTVYLLTIRRVIHRKPGPKQRAA</sequence>
<dbReference type="PIRSF" id="PIRSF006603">
    <property type="entry name" value="DinF"/>
    <property type="match status" value="1"/>
</dbReference>
<evidence type="ECO:0000256" key="6">
    <source>
        <dbReference type="ARBA" id="ARBA00023136"/>
    </source>
</evidence>
<evidence type="ECO:0000256" key="3">
    <source>
        <dbReference type="ARBA" id="ARBA00022475"/>
    </source>
</evidence>
<keyword evidence="4 7" id="KW-0812">Transmembrane</keyword>
<accession>A0ABS9CMD8</accession>
<evidence type="ECO:0000256" key="2">
    <source>
        <dbReference type="ARBA" id="ARBA00022448"/>
    </source>
</evidence>
<evidence type="ECO:0000256" key="1">
    <source>
        <dbReference type="ARBA" id="ARBA00004651"/>
    </source>
</evidence>
<keyword evidence="5 7" id="KW-1133">Transmembrane helix</keyword>
<feature type="transmembrane region" description="Helical" evidence="7">
    <location>
        <begin position="12"/>
        <end position="36"/>
    </location>
</feature>
<feature type="transmembrane region" description="Helical" evidence="7">
    <location>
        <begin position="281"/>
        <end position="304"/>
    </location>
</feature>
<feature type="transmembrane region" description="Helical" evidence="7">
    <location>
        <begin position="51"/>
        <end position="74"/>
    </location>
</feature>
<evidence type="ECO:0000313" key="8">
    <source>
        <dbReference type="EMBL" id="MCF2652301.1"/>
    </source>
</evidence>
<feature type="transmembrane region" description="Helical" evidence="7">
    <location>
        <begin position="137"/>
        <end position="158"/>
    </location>
</feature>
<keyword evidence="6 7" id="KW-0472">Membrane</keyword>
<evidence type="ECO:0000313" key="9">
    <source>
        <dbReference type="Proteomes" id="UP001299220"/>
    </source>
</evidence>
<feature type="transmembrane region" description="Helical" evidence="7">
    <location>
        <begin position="95"/>
        <end position="117"/>
    </location>
</feature>
<dbReference type="InterPro" id="IPR051327">
    <property type="entry name" value="MATE_MepA_subfamily"/>
</dbReference>
<comment type="subcellular location">
    <subcellularLocation>
        <location evidence="1">Cell membrane</location>
        <topology evidence="1">Multi-pass membrane protein</topology>
    </subcellularLocation>
</comment>
<feature type="transmembrane region" description="Helical" evidence="7">
    <location>
        <begin position="238"/>
        <end position="261"/>
    </location>
</feature>
<keyword evidence="3" id="KW-1003">Cell membrane</keyword>
<keyword evidence="9" id="KW-1185">Reference proteome</keyword>
<dbReference type="Pfam" id="PF01554">
    <property type="entry name" value="MatE"/>
    <property type="match status" value="2"/>
</dbReference>
<feature type="transmembrane region" description="Helical" evidence="7">
    <location>
        <begin position="324"/>
        <end position="349"/>
    </location>
</feature>
<comment type="caution">
    <text evidence="8">The sequence shown here is derived from an EMBL/GenBank/DDBJ whole genome shotgun (WGS) entry which is preliminary data.</text>
</comment>
<dbReference type="InterPro" id="IPR002528">
    <property type="entry name" value="MATE_fam"/>
</dbReference>
<keyword evidence="2" id="KW-0813">Transport</keyword>
<dbReference type="EMBL" id="JAFBIT010000002">
    <property type="protein sequence ID" value="MCF2652301.1"/>
    <property type="molecule type" value="Genomic_DNA"/>
</dbReference>